<accession>A0A2K3K584</accession>
<reference evidence="1 2" key="1">
    <citation type="journal article" date="2014" name="Am. J. Bot.">
        <title>Genome assembly and annotation for red clover (Trifolium pratense; Fabaceae).</title>
        <authorList>
            <person name="Istvanek J."/>
            <person name="Jaros M."/>
            <person name="Krenek A."/>
            <person name="Repkova J."/>
        </authorList>
    </citation>
    <scope>NUCLEOTIDE SEQUENCE [LARGE SCALE GENOMIC DNA]</scope>
    <source>
        <strain evidence="2">cv. Tatra</strain>
        <tissue evidence="1">Young leaves</tissue>
    </source>
</reference>
<gene>
    <name evidence="1" type="ORF">L195_g052465</name>
</gene>
<evidence type="ECO:0000313" key="1">
    <source>
        <dbReference type="EMBL" id="PNX61454.1"/>
    </source>
</evidence>
<sequence length="50" mass="5845">MADFENRVDTGNCACRNMVGQQEECRFCLNRMIAENNRISYLENKAKLLM</sequence>
<dbReference type="Proteomes" id="UP000236291">
    <property type="component" value="Unassembled WGS sequence"/>
</dbReference>
<organism evidence="1 2">
    <name type="scientific">Trifolium pratense</name>
    <name type="common">Red clover</name>
    <dbReference type="NCBI Taxonomy" id="57577"/>
    <lineage>
        <taxon>Eukaryota</taxon>
        <taxon>Viridiplantae</taxon>
        <taxon>Streptophyta</taxon>
        <taxon>Embryophyta</taxon>
        <taxon>Tracheophyta</taxon>
        <taxon>Spermatophyta</taxon>
        <taxon>Magnoliopsida</taxon>
        <taxon>eudicotyledons</taxon>
        <taxon>Gunneridae</taxon>
        <taxon>Pentapetalae</taxon>
        <taxon>rosids</taxon>
        <taxon>fabids</taxon>
        <taxon>Fabales</taxon>
        <taxon>Fabaceae</taxon>
        <taxon>Papilionoideae</taxon>
        <taxon>50 kb inversion clade</taxon>
        <taxon>NPAAA clade</taxon>
        <taxon>Hologalegina</taxon>
        <taxon>IRL clade</taxon>
        <taxon>Trifolieae</taxon>
        <taxon>Trifolium</taxon>
    </lineage>
</organism>
<comment type="caution">
    <text evidence="1">The sequence shown here is derived from an EMBL/GenBank/DDBJ whole genome shotgun (WGS) entry which is preliminary data.</text>
</comment>
<reference evidence="1 2" key="2">
    <citation type="journal article" date="2017" name="Front. Plant Sci.">
        <title>Gene Classification and Mining of Molecular Markers Useful in Red Clover (Trifolium pratense) Breeding.</title>
        <authorList>
            <person name="Istvanek J."/>
            <person name="Dluhosova J."/>
            <person name="Dluhos P."/>
            <person name="Patkova L."/>
            <person name="Nedelnik J."/>
            <person name="Repkova J."/>
        </authorList>
    </citation>
    <scope>NUCLEOTIDE SEQUENCE [LARGE SCALE GENOMIC DNA]</scope>
    <source>
        <strain evidence="2">cv. Tatra</strain>
        <tissue evidence="1">Young leaves</tissue>
    </source>
</reference>
<feature type="non-terminal residue" evidence="1">
    <location>
        <position position="50"/>
    </location>
</feature>
<dbReference type="EMBL" id="ASHM01085266">
    <property type="protein sequence ID" value="PNX61454.1"/>
    <property type="molecule type" value="Genomic_DNA"/>
</dbReference>
<evidence type="ECO:0000313" key="2">
    <source>
        <dbReference type="Proteomes" id="UP000236291"/>
    </source>
</evidence>
<name>A0A2K3K584_TRIPR</name>
<protein>
    <submittedName>
        <fullName evidence="1">Uncharacterized protein</fullName>
    </submittedName>
</protein>
<proteinExistence type="predicted"/>
<dbReference type="AlphaFoldDB" id="A0A2K3K584"/>